<protein>
    <submittedName>
        <fullName evidence="2">Uncharacterized protein</fullName>
    </submittedName>
</protein>
<dbReference type="AlphaFoldDB" id="A0A397IVM8"/>
<evidence type="ECO:0000313" key="3">
    <source>
        <dbReference type="Proteomes" id="UP000266861"/>
    </source>
</evidence>
<feature type="region of interest" description="Disordered" evidence="1">
    <location>
        <begin position="1"/>
        <end position="43"/>
    </location>
</feature>
<dbReference type="OrthoDB" id="2463785at2759"/>
<comment type="caution">
    <text evidence="2">The sequence shown here is derived from an EMBL/GenBank/DDBJ whole genome shotgun (WGS) entry which is preliminary data.</text>
</comment>
<dbReference type="Proteomes" id="UP000266861">
    <property type="component" value="Unassembled WGS sequence"/>
</dbReference>
<keyword evidence="3" id="KW-1185">Reference proteome</keyword>
<gene>
    <name evidence="2" type="ORF">Glove_139g38</name>
</gene>
<evidence type="ECO:0000313" key="2">
    <source>
        <dbReference type="EMBL" id="RHZ80065.1"/>
    </source>
</evidence>
<evidence type="ECO:0000256" key="1">
    <source>
        <dbReference type="SAM" id="MobiDB-lite"/>
    </source>
</evidence>
<sequence>MANNDILDINNAPNLTGKAPQKGKGNQDVQNGSDNQDDDILTPELEEVHKKLDRKQKERYRRCKNMGEKIVLLKTTMHERKKE</sequence>
<name>A0A397IVM8_9GLOM</name>
<accession>A0A397IVM8</accession>
<organism evidence="2 3">
    <name type="scientific">Diversispora epigaea</name>
    <dbReference type="NCBI Taxonomy" id="1348612"/>
    <lineage>
        <taxon>Eukaryota</taxon>
        <taxon>Fungi</taxon>
        <taxon>Fungi incertae sedis</taxon>
        <taxon>Mucoromycota</taxon>
        <taxon>Glomeromycotina</taxon>
        <taxon>Glomeromycetes</taxon>
        <taxon>Diversisporales</taxon>
        <taxon>Diversisporaceae</taxon>
        <taxon>Diversispora</taxon>
    </lineage>
</organism>
<proteinExistence type="predicted"/>
<reference evidence="2 3" key="1">
    <citation type="submission" date="2018-08" db="EMBL/GenBank/DDBJ databases">
        <title>Genome and evolution of the arbuscular mycorrhizal fungus Diversispora epigaea (formerly Glomus versiforme) and its bacterial endosymbionts.</title>
        <authorList>
            <person name="Sun X."/>
            <person name="Fei Z."/>
            <person name="Harrison M."/>
        </authorList>
    </citation>
    <scope>NUCLEOTIDE SEQUENCE [LARGE SCALE GENOMIC DNA]</scope>
    <source>
        <strain evidence="2 3">IT104</strain>
    </source>
</reference>
<dbReference type="EMBL" id="PQFF01000130">
    <property type="protein sequence ID" value="RHZ80065.1"/>
    <property type="molecule type" value="Genomic_DNA"/>
</dbReference>